<dbReference type="GO" id="GO:0032259">
    <property type="term" value="P:methylation"/>
    <property type="evidence" value="ECO:0007669"/>
    <property type="project" value="UniProtKB-KW"/>
</dbReference>
<dbReference type="Proteomes" id="UP001381693">
    <property type="component" value="Unassembled WGS sequence"/>
</dbReference>
<feature type="non-terminal residue" evidence="3">
    <location>
        <position position="151"/>
    </location>
</feature>
<evidence type="ECO:0000259" key="2">
    <source>
        <dbReference type="Pfam" id="PF17285"/>
    </source>
</evidence>
<dbReference type="GO" id="GO:0035243">
    <property type="term" value="F:protein-arginine omega-N symmetric methyltransferase activity"/>
    <property type="evidence" value="ECO:0007669"/>
    <property type="project" value="UniProtKB-EC"/>
</dbReference>
<gene>
    <name evidence="3" type="primary">PRMT5_1</name>
    <name evidence="3" type="ORF">SK128_004483</name>
</gene>
<dbReference type="Pfam" id="PF17285">
    <property type="entry name" value="PRMT5_TIM"/>
    <property type="match status" value="1"/>
</dbReference>
<proteinExistence type="predicted"/>
<organism evidence="3 4">
    <name type="scientific">Halocaridina rubra</name>
    <name type="common">Hawaiian red shrimp</name>
    <dbReference type="NCBI Taxonomy" id="373956"/>
    <lineage>
        <taxon>Eukaryota</taxon>
        <taxon>Metazoa</taxon>
        <taxon>Ecdysozoa</taxon>
        <taxon>Arthropoda</taxon>
        <taxon>Crustacea</taxon>
        <taxon>Multicrustacea</taxon>
        <taxon>Malacostraca</taxon>
        <taxon>Eumalacostraca</taxon>
        <taxon>Eucarida</taxon>
        <taxon>Decapoda</taxon>
        <taxon>Pleocyemata</taxon>
        <taxon>Caridea</taxon>
        <taxon>Atyoidea</taxon>
        <taxon>Atyidae</taxon>
        <taxon>Halocaridina</taxon>
    </lineage>
</organism>
<sequence length="151" mass="17189">YDFISIPVAHPRYTREHVNGKAKQRQGAFTRSDLLLGSNEWNSLIVGRLSQTPILNLEAPCPSLRHNSEETLSQELTFAAHLGLPAITFTLATDRCTNIARLIHNRVIQGVCYQIWVRVPLQAPEEVAAQYRSDKEESEDGFAIDTWTWWN</sequence>
<dbReference type="GO" id="GO:0005829">
    <property type="term" value="C:cytosol"/>
    <property type="evidence" value="ECO:0007669"/>
    <property type="project" value="TreeGrafter"/>
</dbReference>
<dbReference type="Gene3D" id="3.20.20.150">
    <property type="entry name" value="Divalent-metal-dependent TIM barrel enzymes"/>
    <property type="match status" value="1"/>
</dbReference>
<feature type="domain" description="PRMT5 TIM barrel" evidence="2">
    <location>
        <begin position="1"/>
        <end position="151"/>
    </location>
</feature>
<dbReference type="GO" id="GO:0006355">
    <property type="term" value="P:regulation of DNA-templated transcription"/>
    <property type="evidence" value="ECO:0007669"/>
    <property type="project" value="TreeGrafter"/>
</dbReference>
<name>A0AAN8XJD1_HALRR</name>
<dbReference type="InterPro" id="IPR025799">
    <property type="entry name" value="Arg_MeTrfase"/>
</dbReference>
<dbReference type="InterPro" id="IPR035247">
    <property type="entry name" value="PRMT5_TIM"/>
</dbReference>
<accession>A0AAN8XJD1</accession>
<comment type="caution">
    <text evidence="3">The sequence shown here is derived from an EMBL/GenBank/DDBJ whole genome shotgun (WGS) entry which is preliminary data.</text>
</comment>
<reference evidence="3 4" key="1">
    <citation type="submission" date="2023-11" db="EMBL/GenBank/DDBJ databases">
        <title>Halocaridina rubra genome assembly.</title>
        <authorList>
            <person name="Smith C."/>
        </authorList>
    </citation>
    <scope>NUCLEOTIDE SEQUENCE [LARGE SCALE GENOMIC DNA]</scope>
    <source>
        <strain evidence="3">EP-1</strain>
        <tissue evidence="3">Whole</tissue>
    </source>
</reference>
<dbReference type="GO" id="GO:0005634">
    <property type="term" value="C:nucleus"/>
    <property type="evidence" value="ECO:0007669"/>
    <property type="project" value="TreeGrafter"/>
</dbReference>
<keyword evidence="4" id="KW-1185">Reference proteome</keyword>
<protein>
    <submittedName>
        <fullName evidence="3">Protein arginine N-methyltransferase 5</fullName>
        <ecNumber evidence="3">2.1.1.320</ecNumber>
    </submittedName>
</protein>
<dbReference type="EC" id="2.1.1.320" evidence="3"/>
<keyword evidence="1" id="KW-0949">S-adenosyl-L-methionine</keyword>
<dbReference type="PANTHER" id="PTHR10738">
    <property type="entry name" value="PROTEIN ARGININE N-METHYLTRANSFERASE 5"/>
    <property type="match status" value="1"/>
</dbReference>
<feature type="non-terminal residue" evidence="3">
    <location>
        <position position="1"/>
    </location>
</feature>
<keyword evidence="3" id="KW-0808">Transferase</keyword>
<dbReference type="EMBL" id="JAXCGZ010000915">
    <property type="protein sequence ID" value="KAK7085467.1"/>
    <property type="molecule type" value="Genomic_DNA"/>
</dbReference>
<keyword evidence="3" id="KW-0489">Methyltransferase</keyword>
<evidence type="ECO:0000313" key="4">
    <source>
        <dbReference type="Proteomes" id="UP001381693"/>
    </source>
</evidence>
<dbReference type="AlphaFoldDB" id="A0AAN8XJD1"/>
<evidence type="ECO:0000313" key="3">
    <source>
        <dbReference type="EMBL" id="KAK7085467.1"/>
    </source>
</evidence>
<evidence type="ECO:0000256" key="1">
    <source>
        <dbReference type="ARBA" id="ARBA00022691"/>
    </source>
</evidence>
<dbReference type="PANTHER" id="PTHR10738:SF0">
    <property type="entry name" value="PROTEIN ARGININE N-METHYLTRANSFERASE 5"/>
    <property type="match status" value="1"/>
</dbReference>